<dbReference type="GO" id="GO:0044781">
    <property type="term" value="P:bacterial-type flagellum organization"/>
    <property type="evidence" value="ECO:0007669"/>
    <property type="project" value="UniProtKB-KW"/>
</dbReference>
<dbReference type="AlphaFoldDB" id="A0A1V1P4F0"/>
<reference evidence="11" key="1">
    <citation type="submission" date="2012-11" db="EMBL/GenBank/DDBJ databases">
        <authorList>
            <person name="Lucero-Rivera Y.E."/>
            <person name="Tovar-Ramirez D."/>
        </authorList>
    </citation>
    <scope>NUCLEOTIDE SEQUENCE [LARGE SCALE GENOMIC DNA]</scope>
    <source>
        <strain evidence="11">Araruama</strain>
    </source>
</reference>
<evidence type="ECO:0000256" key="1">
    <source>
        <dbReference type="ARBA" id="ARBA00003041"/>
    </source>
</evidence>
<keyword evidence="7" id="KW-1006">Bacterial flagellum protein export</keyword>
<evidence type="ECO:0000256" key="3">
    <source>
        <dbReference type="ARBA" id="ARBA00016507"/>
    </source>
</evidence>
<keyword evidence="4" id="KW-0813">Transport</keyword>
<organism evidence="10 11">
    <name type="scientific">Candidatus Magnetoglobus multicellularis str. Araruama</name>
    <dbReference type="NCBI Taxonomy" id="890399"/>
    <lineage>
        <taxon>Bacteria</taxon>
        <taxon>Pseudomonadati</taxon>
        <taxon>Thermodesulfobacteriota</taxon>
        <taxon>Desulfobacteria</taxon>
        <taxon>Desulfobacterales</taxon>
        <taxon>Desulfobacteraceae</taxon>
        <taxon>Candidatus Magnetoglobus</taxon>
    </lineage>
</organism>
<dbReference type="InterPro" id="IPR051472">
    <property type="entry name" value="T3SS_Stator/FliH"/>
</dbReference>
<sequence length="233" mass="26215">MTIIKNTALRSQKISKPQTAVFYSQEESQRAAVEAEAVLQKAKTEAIAIKKEAEQEAQILLQKAKTEAIAIKKEAEQEGTALGLNQGKIQIQQEFSNQIQALHKIINILKTKEAEFLESVEKQILELVLAIAKKIVKQALKLKPEIILETIKHCLTKTKETQKIIIKVNPQDFNLVSKHKECFLQKIKNAGKFEIQESSSILEGDCILETSNGEINATIKEQFAKIKDSLYFT</sequence>
<proteinExistence type="inferred from homology"/>
<dbReference type="Proteomes" id="UP000189670">
    <property type="component" value="Unassembled WGS sequence"/>
</dbReference>
<dbReference type="GO" id="GO:0005829">
    <property type="term" value="C:cytosol"/>
    <property type="evidence" value="ECO:0007669"/>
    <property type="project" value="TreeGrafter"/>
</dbReference>
<dbReference type="Pfam" id="PF02108">
    <property type="entry name" value="FliH"/>
    <property type="match status" value="1"/>
</dbReference>
<dbReference type="InterPro" id="IPR018035">
    <property type="entry name" value="Flagellar_FliH/T3SS_HrpE"/>
</dbReference>
<evidence type="ECO:0000256" key="4">
    <source>
        <dbReference type="ARBA" id="ARBA00022448"/>
    </source>
</evidence>
<evidence type="ECO:0000256" key="2">
    <source>
        <dbReference type="ARBA" id="ARBA00006602"/>
    </source>
</evidence>
<evidence type="ECO:0000256" key="6">
    <source>
        <dbReference type="ARBA" id="ARBA00022927"/>
    </source>
</evidence>
<keyword evidence="5" id="KW-1005">Bacterial flagellum biogenesis</keyword>
<accession>A0A1V1P4F0</accession>
<keyword evidence="10" id="KW-0966">Cell projection</keyword>
<evidence type="ECO:0000256" key="5">
    <source>
        <dbReference type="ARBA" id="ARBA00022795"/>
    </source>
</evidence>
<keyword evidence="10" id="KW-0969">Cilium</keyword>
<gene>
    <name evidence="10" type="ORF">OMM_03760</name>
</gene>
<evidence type="ECO:0000256" key="8">
    <source>
        <dbReference type="SAM" id="Coils"/>
    </source>
</evidence>
<evidence type="ECO:0000313" key="10">
    <source>
        <dbReference type="EMBL" id="ETR69700.1"/>
    </source>
</evidence>
<comment type="caution">
    <text evidence="10">The sequence shown here is derived from an EMBL/GenBank/DDBJ whole genome shotgun (WGS) entry which is preliminary data.</text>
</comment>
<feature type="domain" description="Flagellar assembly protein FliH/Type III secretion system HrpE" evidence="9">
    <location>
        <begin position="97"/>
        <end position="225"/>
    </location>
</feature>
<protein>
    <recommendedName>
        <fullName evidence="3">Flagellar assembly protein FliH</fullName>
    </recommendedName>
</protein>
<evidence type="ECO:0000256" key="7">
    <source>
        <dbReference type="ARBA" id="ARBA00023225"/>
    </source>
</evidence>
<keyword evidence="8" id="KW-0175">Coiled coil</keyword>
<comment type="similarity">
    <text evidence="2">Belongs to the FliH family.</text>
</comment>
<keyword evidence="6" id="KW-0653">Protein transport</keyword>
<dbReference type="PANTHER" id="PTHR34982">
    <property type="entry name" value="YOP PROTEINS TRANSLOCATION PROTEIN L"/>
    <property type="match status" value="1"/>
</dbReference>
<dbReference type="SUPFAM" id="SSF160527">
    <property type="entry name" value="V-type ATPase subunit E-like"/>
    <property type="match status" value="1"/>
</dbReference>
<keyword evidence="10" id="KW-0282">Flagellum</keyword>
<dbReference type="GO" id="GO:0015031">
    <property type="term" value="P:protein transport"/>
    <property type="evidence" value="ECO:0007669"/>
    <property type="project" value="UniProtKB-KW"/>
</dbReference>
<evidence type="ECO:0000259" key="9">
    <source>
        <dbReference type="Pfam" id="PF02108"/>
    </source>
</evidence>
<dbReference type="PANTHER" id="PTHR34982:SF1">
    <property type="entry name" value="FLAGELLAR ASSEMBLY PROTEIN FLIH"/>
    <property type="match status" value="1"/>
</dbReference>
<name>A0A1V1P4F0_9BACT</name>
<comment type="function">
    <text evidence="1">Needed for flagellar regrowth and assembly.</text>
</comment>
<feature type="coiled-coil region" evidence="8">
    <location>
        <begin position="25"/>
        <end position="63"/>
    </location>
</feature>
<evidence type="ECO:0000313" key="11">
    <source>
        <dbReference type="Proteomes" id="UP000189670"/>
    </source>
</evidence>
<dbReference type="EMBL" id="ATBP01000582">
    <property type="protein sequence ID" value="ETR69700.1"/>
    <property type="molecule type" value="Genomic_DNA"/>
</dbReference>